<reference evidence="8 9" key="1">
    <citation type="submission" date="2020-07" db="EMBL/GenBank/DDBJ databases">
        <title>Sequencing the genomes of 1000 actinobacteria strains.</title>
        <authorList>
            <person name="Klenk H.-P."/>
        </authorList>
    </citation>
    <scope>NUCLEOTIDE SEQUENCE [LARGE SCALE GENOMIC DNA]</scope>
    <source>
        <strain evidence="8 9">DSM 103164</strain>
    </source>
</reference>
<keyword evidence="3 8" id="KW-0347">Helicase</keyword>
<dbReference type="RefSeq" id="WP_179446187.1">
    <property type="nucleotide sequence ID" value="NZ_JACBZS010000001.1"/>
</dbReference>
<dbReference type="InterPro" id="IPR011545">
    <property type="entry name" value="DEAD/DEAH_box_helicase_dom"/>
</dbReference>
<dbReference type="InterPro" id="IPR027417">
    <property type="entry name" value="P-loop_NTPase"/>
</dbReference>
<keyword evidence="9" id="KW-1185">Reference proteome</keyword>
<feature type="region of interest" description="Disordered" evidence="5">
    <location>
        <begin position="593"/>
        <end position="618"/>
    </location>
</feature>
<evidence type="ECO:0000259" key="7">
    <source>
        <dbReference type="PROSITE" id="PS51194"/>
    </source>
</evidence>
<dbReference type="PANTHER" id="PTHR18934:SF99">
    <property type="entry name" value="ATP-DEPENDENT RNA HELICASE DHX37-RELATED"/>
    <property type="match status" value="1"/>
</dbReference>
<organism evidence="8 9">
    <name type="scientific">Naumannella cuiyingiana</name>
    <dbReference type="NCBI Taxonomy" id="1347891"/>
    <lineage>
        <taxon>Bacteria</taxon>
        <taxon>Bacillati</taxon>
        <taxon>Actinomycetota</taxon>
        <taxon>Actinomycetes</taxon>
        <taxon>Propionibacteriales</taxon>
        <taxon>Propionibacteriaceae</taxon>
        <taxon>Naumannella</taxon>
    </lineage>
</organism>
<proteinExistence type="predicted"/>
<protein>
    <submittedName>
        <fullName evidence="8">ATP-dependent helicase HrpA</fullName>
        <ecNumber evidence="8">3.6.4.13</ecNumber>
    </submittedName>
</protein>
<evidence type="ECO:0000256" key="2">
    <source>
        <dbReference type="ARBA" id="ARBA00022801"/>
    </source>
</evidence>
<dbReference type="InterPro" id="IPR010222">
    <property type="entry name" value="RNA_helicase_HrpA"/>
</dbReference>
<dbReference type="GO" id="GO:0005524">
    <property type="term" value="F:ATP binding"/>
    <property type="evidence" value="ECO:0007669"/>
    <property type="project" value="UniProtKB-KW"/>
</dbReference>
<accession>A0A7Z0IME1</accession>
<evidence type="ECO:0000256" key="5">
    <source>
        <dbReference type="SAM" id="MobiDB-lite"/>
    </source>
</evidence>
<dbReference type="Pfam" id="PF07717">
    <property type="entry name" value="OB_NTP_bind"/>
    <property type="match status" value="1"/>
</dbReference>
<evidence type="ECO:0000256" key="3">
    <source>
        <dbReference type="ARBA" id="ARBA00022806"/>
    </source>
</evidence>
<dbReference type="InterPro" id="IPR024590">
    <property type="entry name" value="HrpA_C"/>
</dbReference>
<dbReference type="Gene3D" id="3.40.50.300">
    <property type="entry name" value="P-loop containing nucleotide triphosphate hydrolases"/>
    <property type="match status" value="2"/>
</dbReference>
<comment type="caution">
    <text evidence="8">The sequence shown here is derived from an EMBL/GenBank/DDBJ whole genome shotgun (WGS) entry which is preliminary data.</text>
</comment>
<dbReference type="InterPro" id="IPR014001">
    <property type="entry name" value="Helicase_ATP-bd"/>
</dbReference>
<feature type="domain" description="Helicase C-terminal" evidence="7">
    <location>
        <begin position="218"/>
        <end position="381"/>
    </location>
</feature>
<dbReference type="GO" id="GO:0016787">
    <property type="term" value="F:hydrolase activity"/>
    <property type="evidence" value="ECO:0007669"/>
    <property type="project" value="UniProtKB-KW"/>
</dbReference>
<gene>
    <name evidence="8" type="ORF">GGQ54_003091</name>
</gene>
<dbReference type="SUPFAM" id="SSF52540">
    <property type="entry name" value="P-loop containing nucleoside triphosphate hydrolases"/>
    <property type="match status" value="1"/>
</dbReference>
<dbReference type="FunFam" id="3.40.50.300:FF:001922">
    <property type="entry name" value="DEAH (Asp-Glu-Ala-His) box polypeptide 29"/>
    <property type="match status" value="1"/>
</dbReference>
<dbReference type="InterPro" id="IPR011709">
    <property type="entry name" value="DEAD-box_helicase_OB_fold"/>
</dbReference>
<dbReference type="SMART" id="SM00847">
    <property type="entry name" value="HA2"/>
    <property type="match status" value="1"/>
</dbReference>
<evidence type="ECO:0000256" key="1">
    <source>
        <dbReference type="ARBA" id="ARBA00022741"/>
    </source>
</evidence>
<dbReference type="Gene3D" id="1.20.120.1080">
    <property type="match status" value="1"/>
</dbReference>
<dbReference type="Pfam" id="PF11898">
    <property type="entry name" value="DUF3418"/>
    <property type="match status" value="1"/>
</dbReference>
<dbReference type="SMART" id="SM00382">
    <property type="entry name" value="AAA"/>
    <property type="match status" value="1"/>
</dbReference>
<dbReference type="EC" id="3.6.4.13" evidence="8"/>
<evidence type="ECO:0000313" key="8">
    <source>
        <dbReference type="EMBL" id="NYI72531.1"/>
    </source>
</evidence>
<dbReference type="SMART" id="SM00487">
    <property type="entry name" value="DEXDc"/>
    <property type="match status" value="1"/>
</dbReference>
<dbReference type="InterPro" id="IPR007502">
    <property type="entry name" value="Helicase-assoc_dom"/>
</dbReference>
<dbReference type="PROSITE" id="PS51192">
    <property type="entry name" value="HELICASE_ATP_BIND_1"/>
    <property type="match status" value="1"/>
</dbReference>
<dbReference type="EMBL" id="JACBZS010000001">
    <property type="protein sequence ID" value="NYI72531.1"/>
    <property type="molecule type" value="Genomic_DNA"/>
</dbReference>
<evidence type="ECO:0000313" key="9">
    <source>
        <dbReference type="Proteomes" id="UP000527616"/>
    </source>
</evidence>
<dbReference type="Pfam" id="PF00271">
    <property type="entry name" value="Helicase_C"/>
    <property type="match status" value="1"/>
</dbReference>
<dbReference type="PROSITE" id="PS51194">
    <property type="entry name" value="HELICASE_CTER"/>
    <property type="match status" value="1"/>
</dbReference>
<keyword evidence="2 8" id="KW-0378">Hydrolase</keyword>
<dbReference type="AlphaFoldDB" id="A0A7Z0IME1"/>
<dbReference type="NCBIfam" id="TIGR01967">
    <property type="entry name" value="DEAH_box_HrpA"/>
    <property type="match status" value="1"/>
</dbReference>
<dbReference type="FunFam" id="3.40.50.300:FF:000439">
    <property type="entry name" value="ATP-dependent RNA helicase HrpA"/>
    <property type="match status" value="1"/>
</dbReference>
<sequence>MSGSVQEQGPVLAPDPELPVSARADDIAAALREHQVVVVAGETGSGKTTQLPKICLAAGRRSIAHTQPRRIAARTVAERIAEETRTELGDLVGYQVRFTRRAGRDTRLKIMTDGVLLAEIGRDRDLRRYDTIIIDEAHERSLNIDFLLGYLKQLIARRPELRVIITSATIDTDRFSRHFDDAPVIEVSGRTHPVDIRYRPDDGAEEGQADPIGAITAAVDELIAEGPGDILIFLSGEREIRDTADALAAAKLPDTEVLPLYARLSAAEQHRVFRPHRGRRIVLATNVAETSLTVPGIRYVIDPGTARISRYSARTKVQRLPIEPISQASANQRAGRAGRTSPGIAIRLYGEDDFAARPEFTEPEMLRTNLASVILQMAAAGLGEIRDFPFVEAPDAAAIGDGLRLLHELGALRGKPGKGPVRLSRIGQQLARMPIDPRLGRMLIAAAEQGALAEVLIIVAGLSIQDPRERPAEHRERADELHRRFWAPVEPGPAAGAPGEDAERSDFLAWLNLWNYLTERQRSLSGNAFRRMCRDEFLHFLRIREWQDLHGQLRGIARDLDLATNAAPAPPDRVHLALLSGLLSNVGLADLREPTRRSGDRGRRRPGPREYLGTRGSRFAINPGSALARTPPELVMAAELVETGRLWARTVAPITADQVEEAGGHLLTRTWSEPHFSARSGAVLARERVALLGVPIRNDKMINYGRIDPAAAREIFIRSGLVEGELRTQHGFLAHNRAIREQAEEVGTRLRRPGLVDDQTLFDLYDARLGPEITSVGHLDAWLRRQPAAVLDFSVDDLIGDADPDAGAFPAHWRIADLELDVRYVYEPGAGHDGVLVDVDLAVLHRLSPAPFSWQVPGLRVELATATIKSLPKPLRTSFVPAPEYAGRALAEIAGLGIDPERVPFADALARALTRLAAPVEPSDFDPTRLPTHLVPTFVIRGDDGAELDSGPDLAALQRRLTVAAADSLTAAVVTERPLASGQTQWSFGEIPTETATGPAVGHPGLTDEGAAVGMRIFPERGPAEASHRRGIARLLVLTTPNPANWVIGRLGNADKLALTAAPYPGLADLVADARLRAVADLAARVDDPAAIRDEAAFAALREAVRAEAAEETRRVVAIAAETVRAHGEVLAALGERPAGDDAAEDVREQVRNLIFDGFLAATPQPWLGQLPRYLRAAARRLAALPGSAARDERAAAEIWPLEDAYAELVNAQPEGPLSDEVAEIGWLLEELRVSLFAQSLGTRVPVSAKRVRSAIARAAHR</sequence>
<dbReference type="CDD" id="cd18791">
    <property type="entry name" value="SF2_C_RHA"/>
    <property type="match status" value="1"/>
</dbReference>
<dbReference type="PANTHER" id="PTHR18934">
    <property type="entry name" value="ATP-DEPENDENT RNA HELICASE"/>
    <property type="match status" value="1"/>
</dbReference>
<name>A0A7Z0IME1_9ACTN</name>
<dbReference type="InterPro" id="IPR001650">
    <property type="entry name" value="Helicase_C-like"/>
</dbReference>
<feature type="domain" description="Helicase ATP-binding" evidence="6">
    <location>
        <begin position="28"/>
        <end position="188"/>
    </location>
</feature>
<keyword evidence="1" id="KW-0547">Nucleotide-binding</keyword>
<dbReference type="Pfam" id="PF21010">
    <property type="entry name" value="HA2_C"/>
    <property type="match status" value="1"/>
</dbReference>
<dbReference type="Proteomes" id="UP000527616">
    <property type="component" value="Unassembled WGS sequence"/>
</dbReference>
<keyword evidence="4" id="KW-0067">ATP-binding</keyword>
<dbReference type="InterPro" id="IPR003593">
    <property type="entry name" value="AAA+_ATPase"/>
</dbReference>
<evidence type="ECO:0000259" key="6">
    <source>
        <dbReference type="PROSITE" id="PS51192"/>
    </source>
</evidence>
<dbReference type="SMART" id="SM00490">
    <property type="entry name" value="HELICc"/>
    <property type="match status" value="1"/>
</dbReference>
<dbReference type="GO" id="GO:0003724">
    <property type="term" value="F:RNA helicase activity"/>
    <property type="evidence" value="ECO:0007669"/>
    <property type="project" value="UniProtKB-EC"/>
</dbReference>
<dbReference type="FunFam" id="1.20.120.1080:FF:000005">
    <property type="entry name" value="ATP-dependent helicase HrpA"/>
    <property type="match status" value="1"/>
</dbReference>
<dbReference type="Pfam" id="PF00270">
    <property type="entry name" value="DEAD"/>
    <property type="match status" value="1"/>
</dbReference>
<dbReference type="GO" id="GO:0003723">
    <property type="term" value="F:RNA binding"/>
    <property type="evidence" value="ECO:0007669"/>
    <property type="project" value="TreeGrafter"/>
</dbReference>
<evidence type="ECO:0000256" key="4">
    <source>
        <dbReference type="ARBA" id="ARBA00022840"/>
    </source>
</evidence>